<accession>A0ABQ1YSG7</accession>
<evidence type="ECO:0000256" key="3">
    <source>
        <dbReference type="ARBA" id="ARBA00012180"/>
    </source>
</evidence>
<dbReference type="Pfam" id="PF01693">
    <property type="entry name" value="Cauli_VI"/>
    <property type="match status" value="1"/>
</dbReference>
<comment type="catalytic activity">
    <reaction evidence="1 8">
        <text>Endonucleolytic cleavage to 5'-phosphomonoester.</text>
        <dbReference type="EC" id="3.1.26.4"/>
    </reaction>
</comment>
<comment type="similarity">
    <text evidence="2 8">Belongs to the RNase H family.</text>
</comment>
<dbReference type="InterPro" id="IPR036397">
    <property type="entry name" value="RNaseH_sf"/>
</dbReference>
<evidence type="ECO:0000256" key="8">
    <source>
        <dbReference type="PIRNR" id="PIRNR037839"/>
    </source>
</evidence>
<dbReference type="EC" id="3.1.26.4" evidence="3 8"/>
<evidence type="ECO:0000259" key="10">
    <source>
        <dbReference type="PROSITE" id="PS50879"/>
    </source>
</evidence>
<dbReference type="EMBL" id="BMFT01000004">
    <property type="protein sequence ID" value="GGH37052.1"/>
    <property type="molecule type" value="Genomic_DNA"/>
</dbReference>
<comment type="caution">
    <text evidence="11">The sequence shown here is derived from an EMBL/GenBank/DDBJ whole genome shotgun (WGS) entry which is preliminary data.</text>
</comment>
<evidence type="ECO:0000256" key="4">
    <source>
        <dbReference type="ARBA" id="ARBA00022722"/>
    </source>
</evidence>
<keyword evidence="8" id="KW-0963">Cytoplasm</keyword>
<evidence type="ECO:0000256" key="7">
    <source>
        <dbReference type="ARBA" id="ARBA00022801"/>
    </source>
</evidence>
<evidence type="ECO:0000313" key="11">
    <source>
        <dbReference type="EMBL" id="GGH37052.1"/>
    </source>
</evidence>
<gene>
    <name evidence="11" type="ORF">GCM10008013_44290</name>
</gene>
<keyword evidence="7 8" id="KW-0378">Hydrolase</keyword>
<organism evidence="11 12">
    <name type="scientific">Paenibacillus segetis</name>
    <dbReference type="NCBI Taxonomy" id="1325360"/>
    <lineage>
        <taxon>Bacteria</taxon>
        <taxon>Bacillati</taxon>
        <taxon>Bacillota</taxon>
        <taxon>Bacilli</taxon>
        <taxon>Bacillales</taxon>
        <taxon>Paenibacillaceae</taxon>
        <taxon>Paenibacillus</taxon>
    </lineage>
</organism>
<dbReference type="PANTHER" id="PTHR10642">
    <property type="entry name" value="RIBONUCLEASE H1"/>
    <property type="match status" value="1"/>
</dbReference>
<keyword evidence="4 8" id="KW-0540">Nuclease</keyword>
<evidence type="ECO:0000256" key="2">
    <source>
        <dbReference type="ARBA" id="ARBA00005300"/>
    </source>
</evidence>
<keyword evidence="6 8" id="KW-0255">Endonuclease</keyword>
<dbReference type="Proteomes" id="UP000659344">
    <property type="component" value="Unassembled WGS sequence"/>
</dbReference>
<dbReference type="Gene3D" id="3.30.420.10">
    <property type="entry name" value="Ribonuclease H-like superfamily/Ribonuclease H"/>
    <property type="match status" value="1"/>
</dbReference>
<proteinExistence type="inferred from homology"/>
<feature type="region of interest" description="Disordered" evidence="9">
    <location>
        <begin position="56"/>
        <end position="82"/>
    </location>
</feature>
<keyword evidence="12" id="KW-1185">Reference proteome</keyword>
<dbReference type="InterPro" id="IPR009027">
    <property type="entry name" value="Ribosomal_bL9/RNase_H1_N"/>
</dbReference>
<protein>
    <recommendedName>
        <fullName evidence="3 8">Ribonuclease H</fullName>
        <ecNumber evidence="3 8">3.1.26.4</ecNumber>
    </recommendedName>
</protein>
<evidence type="ECO:0000256" key="9">
    <source>
        <dbReference type="SAM" id="MobiDB-lite"/>
    </source>
</evidence>
<dbReference type="SUPFAM" id="SSF53098">
    <property type="entry name" value="Ribonuclease H-like"/>
    <property type="match status" value="1"/>
</dbReference>
<dbReference type="InterPro" id="IPR017290">
    <property type="entry name" value="RNase_H_bac"/>
</dbReference>
<dbReference type="InterPro" id="IPR011320">
    <property type="entry name" value="RNase_H1_N"/>
</dbReference>
<dbReference type="NCBIfam" id="NF046109">
    <property type="entry name" value="RNaseH_Halikb"/>
    <property type="match status" value="1"/>
</dbReference>
<dbReference type="RefSeq" id="WP_188542055.1">
    <property type="nucleotide sequence ID" value="NZ_BMFT01000004.1"/>
</dbReference>
<evidence type="ECO:0000256" key="1">
    <source>
        <dbReference type="ARBA" id="ARBA00000077"/>
    </source>
</evidence>
<dbReference type="InterPro" id="IPR002156">
    <property type="entry name" value="RNaseH_domain"/>
</dbReference>
<comment type="subcellular location">
    <subcellularLocation>
        <location evidence="8">Cytoplasm</location>
    </subcellularLocation>
</comment>
<dbReference type="PROSITE" id="PS50879">
    <property type="entry name" value="RNASE_H_1"/>
    <property type="match status" value="1"/>
</dbReference>
<dbReference type="InterPro" id="IPR012337">
    <property type="entry name" value="RNaseH-like_sf"/>
</dbReference>
<dbReference type="InterPro" id="IPR050092">
    <property type="entry name" value="RNase_H"/>
</dbReference>
<reference evidence="12" key="1">
    <citation type="journal article" date="2019" name="Int. J. Syst. Evol. Microbiol.">
        <title>The Global Catalogue of Microorganisms (GCM) 10K type strain sequencing project: providing services to taxonomists for standard genome sequencing and annotation.</title>
        <authorList>
            <consortium name="The Broad Institute Genomics Platform"/>
            <consortium name="The Broad Institute Genome Sequencing Center for Infectious Disease"/>
            <person name="Wu L."/>
            <person name="Ma J."/>
        </authorList>
    </citation>
    <scope>NUCLEOTIDE SEQUENCE [LARGE SCALE GENOMIC DNA]</scope>
    <source>
        <strain evidence="12">CGMCC 1.12769</strain>
    </source>
</reference>
<dbReference type="Gene3D" id="3.40.970.10">
    <property type="entry name" value="Ribonuclease H1, N-terminal domain"/>
    <property type="match status" value="1"/>
</dbReference>
<sequence>MAKQKYYVVWVGKRPGIYHSWAECKEQVEQVKDAKYKSYDSSSEAQKAYSEGWTKHWGKKQTGSSGSKGTSSSRASSSSSASSASIDYDSVSVDVGTRGNPGPIEYQGVDTKTGEVLFAVGPIPNGTNNLGEFLAIVHSLAYLKQLGSTKTVYSDSRTALKWVREKQVATSLVRDESTKEVWNLVDRALKWLENNRYENKLLKWETKEWGEIKADYGRK</sequence>
<evidence type="ECO:0000313" key="12">
    <source>
        <dbReference type="Proteomes" id="UP000659344"/>
    </source>
</evidence>
<feature type="compositionally biased region" description="Low complexity" evidence="9">
    <location>
        <begin position="63"/>
        <end position="82"/>
    </location>
</feature>
<comment type="function">
    <text evidence="8">Endonuclease that specifically degrades the RNA of RNA-DNA hybrids.</text>
</comment>
<evidence type="ECO:0000256" key="6">
    <source>
        <dbReference type="ARBA" id="ARBA00022759"/>
    </source>
</evidence>
<evidence type="ECO:0000256" key="5">
    <source>
        <dbReference type="ARBA" id="ARBA00022723"/>
    </source>
</evidence>
<dbReference type="PIRSF" id="PIRSF037839">
    <property type="entry name" value="Ribonuclease_H"/>
    <property type="match status" value="1"/>
</dbReference>
<dbReference type="PANTHER" id="PTHR10642:SF26">
    <property type="entry name" value="RIBONUCLEASE H1"/>
    <property type="match status" value="1"/>
</dbReference>
<name>A0ABQ1YSG7_9BACL</name>
<dbReference type="SUPFAM" id="SSF55658">
    <property type="entry name" value="L9 N-domain-like"/>
    <property type="match status" value="1"/>
</dbReference>
<keyword evidence="8" id="KW-0460">Magnesium</keyword>
<feature type="domain" description="RNase H type-1" evidence="10">
    <location>
        <begin position="85"/>
        <end position="219"/>
    </location>
</feature>
<keyword evidence="5 8" id="KW-0479">Metal-binding</keyword>
<dbReference type="InterPro" id="IPR037056">
    <property type="entry name" value="RNase_H1_N_sf"/>
</dbReference>